<feature type="transmembrane region" description="Helical" evidence="2">
    <location>
        <begin position="193"/>
        <end position="215"/>
    </location>
</feature>
<comment type="caution">
    <text evidence="3">The sequence shown here is derived from an EMBL/GenBank/DDBJ whole genome shotgun (WGS) entry which is preliminary data.</text>
</comment>
<accession>A0A8H5LQ54</accession>
<dbReference type="Proteomes" id="UP000518752">
    <property type="component" value="Unassembled WGS sequence"/>
</dbReference>
<organism evidence="3 4">
    <name type="scientific">Collybiopsis confluens</name>
    <dbReference type="NCBI Taxonomy" id="2823264"/>
    <lineage>
        <taxon>Eukaryota</taxon>
        <taxon>Fungi</taxon>
        <taxon>Dikarya</taxon>
        <taxon>Basidiomycota</taxon>
        <taxon>Agaricomycotina</taxon>
        <taxon>Agaricomycetes</taxon>
        <taxon>Agaricomycetidae</taxon>
        <taxon>Agaricales</taxon>
        <taxon>Marasmiineae</taxon>
        <taxon>Omphalotaceae</taxon>
        <taxon>Collybiopsis</taxon>
    </lineage>
</organism>
<feature type="transmembrane region" description="Helical" evidence="2">
    <location>
        <begin position="109"/>
        <end position="126"/>
    </location>
</feature>
<dbReference type="EMBL" id="JAACJN010000171">
    <property type="protein sequence ID" value="KAF5365364.1"/>
    <property type="molecule type" value="Genomic_DNA"/>
</dbReference>
<protein>
    <submittedName>
        <fullName evidence="3">Uncharacterized protein</fullName>
    </submittedName>
</protein>
<keyword evidence="2" id="KW-1133">Transmembrane helix</keyword>
<evidence type="ECO:0000313" key="4">
    <source>
        <dbReference type="Proteomes" id="UP000518752"/>
    </source>
</evidence>
<dbReference type="AlphaFoldDB" id="A0A8H5LQ54"/>
<evidence type="ECO:0000256" key="2">
    <source>
        <dbReference type="SAM" id="Phobius"/>
    </source>
</evidence>
<keyword evidence="2" id="KW-0812">Transmembrane</keyword>
<evidence type="ECO:0000256" key="1">
    <source>
        <dbReference type="SAM" id="MobiDB-lite"/>
    </source>
</evidence>
<feature type="transmembrane region" description="Helical" evidence="2">
    <location>
        <begin position="277"/>
        <end position="303"/>
    </location>
</feature>
<proteinExistence type="predicted"/>
<feature type="transmembrane region" description="Helical" evidence="2">
    <location>
        <begin position="235"/>
        <end position="254"/>
    </location>
</feature>
<evidence type="ECO:0000313" key="3">
    <source>
        <dbReference type="EMBL" id="KAF5365364.1"/>
    </source>
</evidence>
<name>A0A8H5LQ54_9AGAR</name>
<feature type="transmembrane region" description="Helical" evidence="2">
    <location>
        <begin position="167"/>
        <end position="186"/>
    </location>
</feature>
<feature type="compositionally biased region" description="Polar residues" evidence="1">
    <location>
        <begin position="359"/>
        <end position="369"/>
    </location>
</feature>
<reference evidence="3 4" key="1">
    <citation type="journal article" date="2020" name="ISME J.">
        <title>Uncovering the hidden diversity of litter-decomposition mechanisms in mushroom-forming fungi.</title>
        <authorList>
            <person name="Floudas D."/>
            <person name="Bentzer J."/>
            <person name="Ahren D."/>
            <person name="Johansson T."/>
            <person name="Persson P."/>
            <person name="Tunlid A."/>
        </authorList>
    </citation>
    <scope>NUCLEOTIDE SEQUENCE [LARGE SCALE GENOMIC DNA]</scope>
    <source>
        <strain evidence="3 4">CBS 406.79</strain>
    </source>
</reference>
<feature type="transmembrane region" description="Helical" evidence="2">
    <location>
        <begin position="79"/>
        <end position="97"/>
    </location>
</feature>
<feature type="region of interest" description="Disordered" evidence="1">
    <location>
        <begin position="339"/>
        <end position="369"/>
    </location>
</feature>
<sequence length="369" mass="40790">MWLEKLLREYDGDRPRNDQSRCGNPGAHLVFTRWSAQASVGEIEVPFGENDRAHRLNDDPITLAEYGPSNKGDKSSPDLLLATRFNLLAASIAVSLFVKNGVKQMAKRLLLGMTIVIFLSTTWDLIDRAGLYLTQINRILMRPLSGGLRAQAIAANQATAGYGYVDGWPVTINLLIGDGIVAWRAWAIYPHNIFVRCSLVLLMFANAGVNIADVIKEDVDPSGQTHSLPLDTASVWLSLGVNVLATSLVAVKMIQHRMMVKGLKSSYKRRRTSVEKLFLFLVESGSFFCGLQVLYPLSVIIMVNLDRSVIEESVDRPHIAATQTKFSEMRFAEGPVAVTTTTTDRTSDTGRWEMEERQNSGGSDGSRTL</sequence>
<dbReference type="OrthoDB" id="2744793at2759"/>
<gene>
    <name evidence="3" type="ORF">D9757_012128</name>
</gene>
<feature type="compositionally biased region" description="Basic and acidic residues" evidence="1">
    <location>
        <begin position="345"/>
        <end position="358"/>
    </location>
</feature>
<keyword evidence="4" id="KW-1185">Reference proteome</keyword>
<keyword evidence="2" id="KW-0472">Membrane</keyword>